<dbReference type="PhylomeDB" id="A0A022RCC1"/>
<keyword evidence="3" id="KW-1185">Reference proteome</keyword>
<feature type="transmembrane region" description="Helical" evidence="1">
    <location>
        <begin position="16"/>
        <end position="37"/>
    </location>
</feature>
<dbReference type="PANTHER" id="PTHR33237">
    <property type="entry name" value="F2P16.13 PROTEIN-RELATED"/>
    <property type="match status" value="1"/>
</dbReference>
<dbReference type="OrthoDB" id="1840737at2759"/>
<protein>
    <submittedName>
        <fullName evidence="2">Uncharacterized protein</fullName>
    </submittedName>
</protein>
<dbReference type="PANTHER" id="PTHR33237:SF4">
    <property type="entry name" value="F14O23.12"/>
    <property type="match status" value="1"/>
</dbReference>
<name>A0A022RCC1_ERYGU</name>
<proteinExistence type="predicted"/>
<keyword evidence="1" id="KW-0812">Transmembrane</keyword>
<dbReference type="KEGG" id="egt:105958789"/>
<dbReference type="Proteomes" id="UP000030748">
    <property type="component" value="Unassembled WGS sequence"/>
</dbReference>
<evidence type="ECO:0000256" key="1">
    <source>
        <dbReference type="SAM" id="Phobius"/>
    </source>
</evidence>
<keyword evidence="1" id="KW-1133">Transmembrane helix</keyword>
<evidence type="ECO:0000313" key="2">
    <source>
        <dbReference type="EMBL" id="EYU36550.1"/>
    </source>
</evidence>
<reference evidence="2 3" key="1">
    <citation type="journal article" date="2013" name="Proc. Natl. Acad. Sci. U.S.A.">
        <title>Fine-scale variation in meiotic recombination in Mimulus inferred from population shotgun sequencing.</title>
        <authorList>
            <person name="Hellsten U."/>
            <person name="Wright K.M."/>
            <person name="Jenkins J."/>
            <person name="Shu S."/>
            <person name="Yuan Y."/>
            <person name="Wessler S.R."/>
            <person name="Schmutz J."/>
            <person name="Willis J.H."/>
            <person name="Rokhsar D.S."/>
        </authorList>
    </citation>
    <scope>NUCLEOTIDE SEQUENCE [LARGE SCALE GENOMIC DNA]</scope>
    <source>
        <strain evidence="3">cv. DUN x IM62</strain>
    </source>
</reference>
<dbReference type="STRING" id="4155.A0A022RCC1"/>
<dbReference type="OMA" id="WKKNILM"/>
<organism evidence="2 3">
    <name type="scientific">Erythranthe guttata</name>
    <name type="common">Yellow monkey flower</name>
    <name type="synonym">Mimulus guttatus</name>
    <dbReference type="NCBI Taxonomy" id="4155"/>
    <lineage>
        <taxon>Eukaryota</taxon>
        <taxon>Viridiplantae</taxon>
        <taxon>Streptophyta</taxon>
        <taxon>Embryophyta</taxon>
        <taxon>Tracheophyta</taxon>
        <taxon>Spermatophyta</taxon>
        <taxon>Magnoliopsida</taxon>
        <taxon>eudicotyledons</taxon>
        <taxon>Gunneridae</taxon>
        <taxon>Pentapetalae</taxon>
        <taxon>asterids</taxon>
        <taxon>lamiids</taxon>
        <taxon>Lamiales</taxon>
        <taxon>Phrymaceae</taxon>
        <taxon>Erythranthe</taxon>
    </lineage>
</organism>
<dbReference type="eggNOG" id="ENOG502S479">
    <property type="taxonomic scope" value="Eukaryota"/>
</dbReference>
<evidence type="ECO:0000313" key="3">
    <source>
        <dbReference type="Proteomes" id="UP000030748"/>
    </source>
</evidence>
<dbReference type="EMBL" id="KI630592">
    <property type="protein sequence ID" value="EYU36550.1"/>
    <property type="molecule type" value="Genomic_DNA"/>
</dbReference>
<gene>
    <name evidence="2" type="ORF">MIMGU_mgv1a022203mg</name>
</gene>
<dbReference type="AlphaFoldDB" id="A0A022RCC1"/>
<sequence>MARHNLLFLKHHQLSISHISFGIGTLLLCAFTLFMCVNHSRRWRKWKSCYGYRNQQNPVIQHNPEDIIGYNYGEDIEPSTYSGDVSSVWKKNILMGGKCQLPDFSGVIIYDSTGNRVPPAKTLPALTWK</sequence>
<keyword evidence="1" id="KW-0472">Membrane</keyword>
<accession>A0A022RCC1</accession>